<organism evidence="4 5">
    <name type="scientific">Jannaschia ovalis</name>
    <dbReference type="NCBI Taxonomy" id="3038773"/>
    <lineage>
        <taxon>Bacteria</taxon>
        <taxon>Pseudomonadati</taxon>
        <taxon>Pseudomonadota</taxon>
        <taxon>Alphaproteobacteria</taxon>
        <taxon>Rhodobacterales</taxon>
        <taxon>Roseobacteraceae</taxon>
        <taxon>Jannaschia</taxon>
    </lineage>
</organism>
<evidence type="ECO:0000256" key="1">
    <source>
        <dbReference type="ARBA" id="ARBA00022553"/>
    </source>
</evidence>
<keyword evidence="1 2" id="KW-0597">Phosphoprotein</keyword>
<gene>
    <name evidence="4" type="ORF">P8627_15700</name>
</gene>
<dbReference type="RefSeq" id="WP_279965195.1">
    <property type="nucleotide sequence ID" value="NZ_CP122537.1"/>
</dbReference>
<dbReference type="SUPFAM" id="SSF52172">
    <property type="entry name" value="CheY-like"/>
    <property type="match status" value="1"/>
</dbReference>
<dbReference type="InterPro" id="IPR011006">
    <property type="entry name" value="CheY-like_superfamily"/>
</dbReference>
<dbReference type="Proteomes" id="UP001243420">
    <property type="component" value="Chromosome"/>
</dbReference>
<accession>A0ABY8LAT8</accession>
<evidence type="ECO:0000313" key="4">
    <source>
        <dbReference type="EMBL" id="WGH78444.1"/>
    </source>
</evidence>
<evidence type="ECO:0000313" key="5">
    <source>
        <dbReference type="Proteomes" id="UP001243420"/>
    </source>
</evidence>
<dbReference type="Pfam" id="PF00072">
    <property type="entry name" value="Response_reg"/>
    <property type="match status" value="1"/>
</dbReference>
<proteinExistence type="predicted"/>
<keyword evidence="5" id="KW-1185">Reference proteome</keyword>
<sequence>MNILHVDDEPDIREIVKLALEMGGDTIVDSVPSGEAALDRIAAAAPDLVLLDVMMPGMSGPELKTRMNGCAAMRSIPVIFMTAAARAETKAELMALDARGVLEKPFDPMALSADVHAMMG</sequence>
<dbReference type="InterPro" id="IPR001789">
    <property type="entry name" value="Sig_transdc_resp-reg_receiver"/>
</dbReference>
<protein>
    <submittedName>
        <fullName evidence="4">Response regulator</fullName>
    </submittedName>
</protein>
<dbReference type="PROSITE" id="PS50110">
    <property type="entry name" value="RESPONSE_REGULATORY"/>
    <property type="match status" value="1"/>
</dbReference>
<dbReference type="EMBL" id="CP122537">
    <property type="protein sequence ID" value="WGH78444.1"/>
    <property type="molecule type" value="Genomic_DNA"/>
</dbReference>
<evidence type="ECO:0000259" key="3">
    <source>
        <dbReference type="PROSITE" id="PS50110"/>
    </source>
</evidence>
<feature type="modified residue" description="4-aspartylphosphate" evidence="2">
    <location>
        <position position="52"/>
    </location>
</feature>
<dbReference type="SMART" id="SM00448">
    <property type="entry name" value="REC"/>
    <property type="match status" value="1"/>
</dbReference>
<evidence type="ECO:0000256" key="2">
    <source>
        <dbReference type="PROSITE-ProRule" id="PRU00169"/>
    </source>
</evidence>
<dbReference type="InterPro" id="IPR050595">
    <property type="entry name" value="Bact_response_regulator"/>
</dbReference>
<dbReference type="PANTHER" id="PTHR44591">
    <property type="entry name" value="STRESS RESPONSE REGULATOR PROTEIN 1"/>
    <property type="match status" value="1"/>
</dbReference>
<dbReference type="Gene3D" id="3.40.50.2300">
    <property type="match status" value="1"/>
</dbReference>
<dbReference type="PANTHER" id="PTHR44591:SF3">
    <property type="entry name" value="RESPONSE REGULATORY DOMAIN-CONTAINING PROTEIN"/>
    <property type="match status" value="1"/>
</dbReference>
<feature type="domain" description="Response regulatory" evidence="3">
    <location>
        <begin position="2"/>
        <end position="119"/>
    </location>
</feature>
<reference evidence="4 5" key="1">
    <citation type="submission" date="2023-04" db="EMBL/GenBank/DDBJ databases">
        <title>Jannaschia ovalis sp. nov., a marine bacterium isolated from sea tidal flat.</title>
        <authorList>
            <person name="Kwon D.Y."/>
            <person name="Kim J.-J."/>
        </authorList>
    </citation>
    <scope>NUCLEOTIDE SEQUENCE [LARGE SCALE GENOMIC DNA]</scope>
    <source>
        <strain evidence="4 5">GRR-S6-38</strain>
    </source>
</reference>
<name>A0ABY8LAT8_9RHOB</name>